<protein>
    <submittedName>
        <fullName evidence="1">Uncharacterized protein</fullName>
    </submittedName>
</protein>
<comment type="caution">
    <text evidence="1">The sequence shown here is derived from an EMBL/GenBank/DDBJ whole genome shotgun (WGS) entry which is preliminary data.</text>
</comment>
<accession>A0A8J3KH24</accession>
<dbReference type="EMBL" id="BONH01000017">
    <property type="protein sequence ID" value="GIF98768.1"/>
    <property type="molecule type" value="Genomic_DNA"/>
</dbReference>
<gene>
    <name evidence="1" type="ORF">Cci01nite_38620</name>
</gene>
<proteinExistence type="predicted"/>
<dbReference type="AlphaFoldDB" id="A0A8J3KH24"/>
<evidence type="ECO:0000313" key="1">
    <source>
        <dbReference type="EMBL" id="GIF98768.1"/>
    </source>
</evidence>
<sequence>MTGSDAVLTAGGCSLRVTYTGPEDDLVRILAEVARDLAEHGPASPFWDELTPAQRQLLTARFA</sequence>
<name>A0A8J3KH24_9ACTN</name>
<organism evidence="1 2">
    <name type="scientific">Catellatospora citrea</name>
    <dbReference type="NCBI Taxonomy" id="53366"/>
    <lineage>
        <taxon>Bacteria</taxon>
        <taxon>Bacillati</taxon>
        <taxon>Actinomycetota</taxon>
        <taxon>Actinomycetes</taxon>
        <taxon>Micromonosporales</taxon>
        <taxon>Micromonosporaceae</taxon>
        <taxon>Catellatospora</taxon>
    </lineage>
</organism>
<dbReference type="Proteomes" id="UP000659904">
    <property type="component" value="Unassembled WGS sequence"/>
</dbReference>
<keyword evidence="2" id="KW-1185">Reference proteome</keyword>
<dbReference type="RefSeq" id="WP_120319060.1">
    <property type="nucleotide sequence ID" value="NZ_BONH01000017.1"/>
</dbReference>
<evidence type="ECO:0000313" key="2">
    <source>
        <dbReference type="Proteomes" id="UP000659904"/>
    </source>
</evidence>
<reference evidence="1 2" key="1">
    <citation type="submission" date="2021-01" db="EMBL/GenBank/DDBJ databases">
        <title>Whole genome shotgun sequence of Catellatospora citrea NBRC 14495.</title>
        <authorList>
            <person name="Komaki H."/>
            <person name="Tamura T."/>
        </authorList>
    </citation>
    <scope>NUCLEOTIDE SEQUENCE [LARGE SCALE GENOMIC DNA]</scope>
    <source>
        <strain evidence="1 2">NBRC 14495</strain>
    </source>
</reference>